<proteinExistence type="predicted"/>
<gene>
    <name evidence="3" type="ORF">SAMN05421841_0659</name>
</gene>
<dbReference type="EMBL" id="FOIU01000001">
    <property type="protein sequence ID" value="SEW02027.1"/>
    <property type="molecule type" value="Genomic_DNA"/>
</dbReference>
<dbReference type="NCBIfam" id="TIGR01451">
    <property type="entry name" value="B_ant_repeat"/>
    <property type="match status" value="1"/>
</dbReference>
<dbReference type="Proteomes" id="UP000199469">
    <property type="component" value="Unassembled WGS sequence"/>
</dbReference>
<dbReference type="InterPro" id="IPR047589">
    <property type="entry name" value="DUF11_rpt"/>
</dbReference>
<evidence type="ECO:0000256" key="1">
    <source>
        <dbReference type="SAM" id="MobiDB-lite"/>
    </source>
</evidence>
<feature type="domain" description="DUF11" evidence="2">
    <location>
        <begin position="3"/>
        <end position="118"/>
    </location>
</feature>
<evidence type="ECO:0000313" key="4">
    <source>
        <dbReference type="Proteomes" id="UP000199469"/>
    </source>
</evidence>
<dbReference type="STRING" id="356305.SAMN05421841_0659"/>
<accession>A0A1I0NKK4</accession>
<evidence type="ECO:0000313" key="3">
    <source>
        <dbReference type="EMBL" id="SEW02027.1"/>
    </source>
</evidence>
<reference evidence="4" key="1">
    <citation type="submission" date="2016-10" db="EMBL/GenBank/DDBJ databases">
        <authorList>
            <person name="Varghese N."/>
            <person name="Submissions S."/>
        </authorList>
    </citation>
    <scope>NUCLEOTIDE SEQUENCE [LARGE SCALE GENOMIC DNA]</scope>
    <source>
        <strain evidence="4">DSM 17724</strain>
    </source>
</reference>
<dbReference type="AlphaFoldDB" id="A0A1I0NKK4"/>
<sequence>MPDKTSVVVGDQVLYTVKVKNDGPSGVENATFTFSLPSGFNHQNVVFQGNGCGSQGAVIIYNSQTGKYTSKLNLPSGCEITYIFTAGVTATTSGTNQQAEATILRPNDVTDPDATNTSLNIPPADPHFFSA</sequence>
<feature type="region of interest" description="Disordered" evidence="1">
    <location>
        <begin position="108"/>
        <end position="131"/>
    </location>
</feature>
<evidence type="ECO:0000259" key="2">
    <source>
        <dbReference type="Pfam" id="PF01345"/>
    </source>
</evidence>
<name>A0A1I0NKK4_9FLAO</name>
<dbReference type="Pfam" id="PF01345">
    <property type="entry name" value="DUF11"/>
    <property type="match status" value="1"/>
</dbReference>
<dbReference type="InterPro" id="IPR013783">
    <property type="entry name" value="Ig-like_fold"/>
</dbReference>
<dbReference type="Gene3D" id="2.60.40.10">
    <property type="entry name" value="Immunoglobulins"/>
    <property type="match status" value="1"/>
</dbReference>
<protein>
    <submittedName>
        <fullName evidence="3">Conserved repeat domain-containing protein</fullName>
    </submittedName>
</protein>
<dbReference type="InterPro" id="IPR001434">
    <property type="entry name" value="OmcB-like_DUF11"/>
</dbReference>
<keyword evidence="4" id="KW-1185">Reference proteome</keyword>
<organism evidence="3 4">
    <name type="scientific">Chryseobacterium wanjuense</name>
    <dbReference type="NCBI Taxonomy" id="356305"/>
    <lineage>
        <taxon>Bacteria</taxon>
        <taxon>Pseudomonadati</taxon>
        <taxon>Bacteroidota</taxon>
        <taxon>Flavobacteriia</taxon>
        <taxon>Flavobacteriales</taxon>
        <taxon>Weeksellaceae</taxon>
        <taxon>Chryseobacterium group</taxon>
        <taxon>Chryseobacterium</taxon>
    </lineage>
</organism>